<dbReference type="AlphaFoldDB" id="Q2JGM1"/>
<dbReference type="Proteomes" id="UP000001937">
    <property type="component" value="Chromosome"/>
</dbReference>
<dbReference type="PhylomeDB" id="Q2JGM1"/>
<sequence length="203" mass="22413">MRTRRASEEDWGAIWPIWRAVVVEGETCAWTPDTDEEVAKSAWMLPPPAEVLVMEEDGPGDTSIVATALLTPSQPGLGDHVVQAMLLVDPKRVDHGAPRGGAGMYRGYGPYGGRSYYGGRGAEGDRWESVSRQAAEQMIEYAADLGYRAMQLNAVVAANPRLVALWRSLAFRLVGTLPAAFRHPWLGDVDLHVMYRFLPPREH</sequence>
<accession>Q2JGM1</accession>
<keyword evidence="2" id="KW-1185">Reference proteome</keyword>
<dbReference type="Gene3D" id="3.40.630.30">
    <property type="match status" value="2"/>
</dbReference>
<dbReference type="KEGG" id="fra:Francci3_0179"/>
<dbReference type="PANTHER" id="PTHR43138:SF1">
    <property type="entry name" value="N-ACETYLTRANSFERASE ACA1"/>
    <property type="match status" value="1"/>
</dbReference>
<dbReference type="InterPro" id="IPR052742">
    <property type="entry name" value="Mito_N-acetyltransferase"/>
</dbReference>
<dbReference type="HOGENOM" id="CLU_013985_42_3_11"/>
<dbReference type="SUPFAM" id="SSF55729">
    <property type="entry name" value="Acyl-CoA N-acyltransferases (Nat)"/>
    <property type="match status" value="1"/>
</dbReference>
<dbReference type="PANTHER" id="PTHR43138">
    <property type="entry name" value="ACETYLTRANSFERASE, GNAT FAMILY"/>
    <property type="match status" value="1"/>
</dbReference>
<protein>
    <submittedName>
        <fullName evidence="1">Acetyltransferase</fullName>
    </submittedName>
</protein>
<evidence type="ECO:0000313" key="2">
    <source>
        <dbReference type="Proteomes" id="UP000001937"/>
    </source>
</evidence>
<dbReference type="EMBL" id="CP000249">
    <property type="protein sequence ID" value="ABD09571.1"/>
    <property type="molecule type" value="Genomic_DNA"/>
</dbReference>
<gene>
    <name evidence="1" type="ordered locus">Francci3_0179</name>
</gene>
<proteinExistence type="predicted"/>
<organism evidence="1 2">
    <name type="scientific">Frankia casuarinae (strain DSM 45818 / CECT 9043 / HFP020203 / CcI3)</name>
    <dbReference type="NCBI Taxonomy" id="106370"/>
    <lineage>
        <taxon>Bacteria</taxon>
        <taxon>Bacillati</taxon>
        <taxon>Actinomycetota</taxon>
        <taxon>Actinomycetes</taxon>
        <taxon>Frankiales</taxon>
        <taxon>Frankiaceae</taxon>
        <taxon>Frankia</taxon>
    </lineage>
</organism>
<name>Q2JGM1_FRACC</name>
<reference evidence="1 2" key="1">
    <citation type="journal article" date="2007" name="Genome Res.">
        <title>Genome characteristics of facultatively symbiotic Frankia sp. strains reflect host range and host plant biogeography.</title>
        <authorList>
            <person name="Normand P."/>
            <person name="Lapierre P."/>
            <person name="Tisa L.S."/>
            <person name="Gogarten J.P."/>
            <person name="Alloisio N."/>
            <person name="Bagnarol E."/>
            <person name="Bassi C.A."/>
            <person name="Berry A.M."/>
            <person name="Bickhart D.M."/>
            <person name="Choisne N."/>
            <person name="Couloux A."/>
            <person name="Cournoyer B."/>
            <person name="Cruveiller S."/>
            <person name="Daubin V."/>
            <person name="Demange N."/>
            <person name="Francino M.P."/>
            <person name="Goltsman E."/>
            <person name="Huang Y."/>
            <person name="Kopp O.R."/>
            <person name="Labarre L."/>
            <person name="Lapidus A."/>
            <person name="Lavire C."/>
            <person name="Marechal J."/>
            <person name="Martinez M."/>
            <person name="Mastronunzio J.E."/>
            <person name="Mullin B.C."/>
            <person name="Niemann J."/>
            <person name="Pujic P."/>
            <person name="Rawnsley T."/>
            <person name="Rouy Z."/>
            <person name="Schenowitz C."/>
            <person name="Sellstedt A."/>
            <person name="Tavares F."/>
            <person name="Tomkins J.P."/>
            <person name="Vallenet D."/>
            <person name="Valverde C."/>
            <person name="Wall L.G."/>
            <person name="Wang Y."/>
            <person name="Medigue C."/>
            <person name="Benson D.R."/>
        </authorList>
    </citation>
    <scope>NUCLEOTIDE SEQUENCE [LARGE SCALE GENOMIC DNA]</scope>
    <source>
        <strain evidence="2">DSM 45818 / CECT 9043 / CcI3</strain>
    </source>
</reference>
<dbReference type="RefSeq" id="WP_011434651.1">
    <property type="nucleotide sequence ID" value="NC_007777.1"/>
</dbReference>
<dbReference type="OrthoDB" id="9788300at2"/>
<dbReference type="eggNOG" id="COG1247">
    <property type="taxonomic scope" value="Bacteria"/>
</dbReference>
<dbReference type="STRING" id="106370.Francci3_0179"/>
<dbReference type="InterPro" id="IPR016181">
    <property type="entry name" value="Acyl_CoA_acyltransferase"/>
</dbReference>
<evidence type="ECO:0000313" key="1">
    <source>
        <dbReference type="EMBL" id="ABD09571.1"/>
    </source>
</evidence>